<keyword evidence="4" id="KW-0408">Iron</keyword>
<dbReference type="SUPFAM" id="SSF102114">
    <property type="entry name" value="Radical SAM enzymes"/>
    <property type="match status" value="1"/>
</dbReference>
<reference evidence="7 8" key="1">
    <citation type="submission" date="2015-07" db="EMBL/GenBank/DDBJ databases">
        <authorList>
            <person name="Noorani M."/>
        </authorList>
    </citation>
    <scope>NUCLEOTIDE SEQUENCE [LARGE SCALE GENOMIC DNA]</scope>
    <source>
        <strain evidence="7 8">CECT 5088</strain>
    </source>
</reference>
<dbReference type="STRING" id="282197.SAMN04488517_11246"/>
<dbReference type="Pfam" id="PF04055">
    <property type="entry name" value="Radical_SAM"/>
    <property type="match status" value="1"/>
</dbReference>
<dbReference type="InterPro" id="IPR007197">
    <property type="entry name" value="rSAM"/>
</dbReference>
<dbReference type="GO" id="GO:0051536">
    <property type="term" value="F:iron-sulfur cluster binding"/>
    <property type="evidence" value="ECO:0007669"/>
    <property type="project" value="UniProtKB-KW"/>
</dbReference>
<sequence>MTRAASPRLDHAAIERVRARRGRSILLFLTDRCPVGCAHCSVDSRGDSPTIADFDLFGRILDWIAREDAFDVVAFSGGEPFVERRGLTLACDRLAAAGKRIVLFTSGVWARQARTPAWTRRVLEQSTTVYLSTDAFHMSHVTGDDFVRAARQVATSGAWLVVQGLDDATTRRRIEDLLARAFGPEWPARAEVNLNAPLANGRGAALFFPTAHTPGADFGPCTLVRNPMVRYDGTVVGCCNEDVLMGRGPARLRRRAETAQGFAEAARAFHDDPLLRVIGDSGFGALTRHPRLNDLGDACFANNCDLCWKALDRMEGRGPPDRLMSAMAALGQETPQ</sequence>
<keyword evidence="5" id="KW-0411">Iron-sulfur</keyword>
<keyword evidence="3" id="KW-0479">Metal-binding</keyword>
<evidence type="ECO:0000313" key="7">
    <source>
        <dbReference type="EMBL" id="CTQ34600.1"/>
    </source>
</evidence>
<dbReference type="GO" id="GO:0003824">
    <property type="term" value="F:catalytic activity"/>
    <property type="evidence" value="ECO:0007669"/>
    <property type="project" value="InterPro"/>
</dbReference>
<evidence type="ECO:0000256" key="3">
    <source>
        <dbReference type="ARBA" id="ARBA00022723"/>
    </source>
</evidence>
<keyword evidence="8" id="KW-1185">Reference proteome</keyword>
<dbReference type="RefSeq" id="WP_055683968.1">
    <property type="nucleotide sequence ID" value="NZ_CXPG01000023.1"/>
</dbReference>
<comment type="cofactor">
    <cofactor evidence="1">
        <name>[4Fe-4S] cluster</name>
        <dbReference type="ChEBI" id="CHEBI:49883"/>
    </cofactor>
</comment>
<organism evidence="7 8">
    <name type="scientific">Jannaschia rubra</name>
    <dbReference type="NCBI Taxonomy" id="282197"/>
    <lineage>
        <taxon>Bacteria</taxon>
        <taxon>Pseudomonadati</taxon>
        <taxon>Pseudomonadota</taxon>
        <taxon>Alphaproteobacteria</taxon>
        <taxon>Rhodobacterales</taxon>
        <taxon>Roseobacteraceae</taxon>
        <taxon>Jannaschia</taxon>
    </lineage>
</organism>
<protein>
    <submittedName>
        <fullName evidence="7">Peptide modification radical SAM enzyme, YydG family</fullName>
    </submittedName>
</protein>
<evidence type="ECO:0000256" key="4">
    <source>
        <dbReference type="ARBA" id="ARBA00023004"/>
    </source>
</evidence>
<evidence type="ECO:0000313" key="8">
    <source>
        <dbReference type="Proteomes" id="UP000048908"/>
    </source>
</evidence>
<dbReference type="SFLD" id="SFLDS00029">
    <property type="entry name" value="Radical_SAM"/>
    <property type="match status" value="1"/>
</dbReference>
<keyword evidence="2" id="KW-0949">S-adenosyl-L-methionine</keyword>
<evidence type="ECO:0000256" key="1">
    <source>
        <dbReference type="ARBA" id="ARBA00001966"/>
    </source>
</evidence>
<evidence type="ECO:0000256" key="5">
    <source>
        <dbReference type="ARBA" id="ARBA00023014"/>
    </source>
</evidence>
<name>A0A0M6XU12_9RHOB</name>
<dbReference type="OrthoDB" id="9792276at2"/>
<dbReference type="Gene3D" id="3.20.20.70">
    <property type="entry name" value="Aldolase class I"/>
    <property type="match status" value="1"/>
</dbReference>
<dbReference type="InterPro" id="IPR013785">
    <property type="entry name" value="Aldolase_TIM"/>
</dbReference>
<evidence type="ECO:0000256" key="2">
    <source>
        <dbReference type="ARBA" id="ARBA00022691"/>
    </source>
</evidence>
<evidence type="ECO:0000259" key="6">
    <source>
        <dbReference type="Pfam" id="PF04055"/>
    </source>
</evidence>
<dbReference type="CDD" id="cd01335">
    <property type="entry name" value="Radical_SAM"/>
    <property type="match status" value="1"/>
</dbReference>
<dbReference type="GO" id="GO:0046872">
    <property type="term" value="F:metal ion binding"/>
    <property type="evidence" value="ECO:0007669"/>
    <property type="project" value="UniProtKB-KW"/>
</dbReference>
<proteinExistence type="predicted"/>
<feature type="domain" description="Radical SAM core" evidence="6">
    <location>
        <begin position="29"/>
        <end position="136"/>
    </location>
</feature>
<dbReference type="Proteomes" id="UP000048908">
    <property type="component" value="Unassembled WGS sequence"/>
</dbReference>
<dbReference type="EMBL" id="CXPG01000023">
    <property type="protein sequence ID" value="CTQ34600.1"/>
    <property type="molecule type" value="Genomic_DNA"/>
</dbReference>
<gene>
    <name evidence="7" type="ORF">JAN5088_03396</name>
</gene>
<accession>A0A0M6XU12</accession>
<dbReference type="InterPro" id="IPR058240">
    <property type="entry name" value="rSAM_sf"/>
</dbReference>
<dbReference type="AlphaFoldDB" id="A0A0M6XU12"/>